<name>A0A7C5YY20_9CREN</name>
<sequence length="355" mass="40842">MSKPKIIETRKVQKFGKSTLMISLPSEYVKMIGLKPLDFVRLEVKEDGSLVILPEKVLERKFKGKEIKIGISKNTSEDILMRAIYASYIACYDRIIIENIEEKVIPPHHMHAVRSLIRMLIGSEIIEQAPDRIVIQIFIDTERYNIDGLIARMISAIKNMLDFLIISIKNLDYEHLKEISELEFEMDRIHALAIRYVYALNLMGSIPFVTEYRALIKSLEDIGDALTQASQIFSEGPEIMHVIRDSLKDRLDELGLHIMYVMDIILQALSKGDLYTASRAVDLAIESIKFIGRMEMDVIPKYKSLDEYLKAKTFFERLLLICYNLQAASELAFDIAMGKHHEVVDLTVKEIMNKK</sequence>
<evidence type="ECO:0000313" key="2">
    <source>
        <dbReference type="EMBL" id="HHP81752.1"/>
    </source>
</evidence>
<dbReference type="InterPro" id="IPR038078">
    <property type="entry name" value="PhoU-like_sf"/>
</dbReference>
<dbReference type="EMBL" id="DRUB01000010">
    <property type="protein sequence ID" value="HHR95318.1"/>
    <property type="molecule type" value="Genomic_DNA"/>
</dbReference>
<dbReference type="InterPro" id="IPR007159">
    <property type="entry name" value="SpoVT-AbrB_dom"/>
</dbReference>
<evidence type="ECO:0000259" key="1">
    <source>
        <dbReference type="SMART" id="SM00966"/>
    </source>
</evidence>
<comment type="caution">
    <text evidence="3">The sequence shown here is derived from an EMBL/GenBank/DDBJ whole genome shotgun (WGS) entry which is preliminary data.</text>
</comment>
<evidence type="ECO:0000313" key="3">
    <source>
        <dbReference type="EMBL" id="HHR95318.1"/>
    </source>
</evidence>
<protein>
    <submittedName>
        <fullName evidence="3">Phosphate uptake regulator PhoU</fullName>
    </submittedName>
</protein>
<reference evidence="3" key="1">
    <citation type="journal article" date="2020" name="mSystems">
        <title>Genome- and Community-Level Interaction Insights into Carbon Utilization and Element Cycling Functions of Hydrothermarchaeota in Hydrothermal Sediment.</title>
        <authorList>
            <person name="Zhou Z."/>
            <person name="Liu Y."/>
            <person name="Xu W."/>
            <person name="Pan J."/>
            <person name="Luo Z.H."/>
            <person name="Li M."/>
        </authorList>
    </citation>
    <scope>NUCLEOTIDE SEQUENCE [LARGE SCALE GENOMIC DNA]</scope>
    <source>
        <strain evidence="3">SpSt-1</strain>
        <strain evidence="2">SpSt-1121</strain>
    </source>
</reference>
<dbReference type="Gene3D" id="1.20.58.220">
    <property type="entry name" value="Phosphate transport system protein phou homolog 2, domain 2"/>
    <property type="match status" value="1"/>
</dbReference>
<proteinExistence type="predicted"/>
<gene>
    <name evidence="3" type="ORF">ENL47_00435</name>
    <name evidence="2" type="ORF">ENM84_03715</name>
</gene>
<dbReference type="Pfam" id="PF04014">
    <property type="entry name" value="MazE_antitoxin"/>
    <property type="match status" value="1"/>
</dbReference>
<dbReference type="InterPro" id="IPR026022">
    <property type="entry name" value="PhoU_dom"/>
</dbReference>
<dbReference type="GO" id="GO:0003677">
    <property type="term" value="F:DNA binding"/>
    <property type="evidence" value="ECO:0007669"/>
    <property type="project" value="InterPro"/>
</dbReference>
<dbReference type="SUPFAM" id="SSF109755">
    <property type="entry name" value="PhoU-like"/>
    <property type="match status" value="1"/>
</dbReference>
<accession>A0A7C5YY20</accession>
<dbReference type="Pfam" id="PF01895">
    <property type="entry name" value="PhoU"/>
    <property type="match status" value="1"/>
</dbReference>
<feature type="domain" description="SpoVT-AbrB" evidence="1">
    <location>
        <begin position="14"/>
        <end position="60"/>
    </location>
</feature>
<dbReference type="SMART" id="SM00966">
    <property type="entry name" value="SpoVT_AbrB"/>
    <property type="match status" value="1"/>
</dbReference>
<dbReference type="AlphaFoldDB" id="A0A7C5YY20"/>
<organism evidence="3">
    <name type="scientific">Ignisphaera aggregans</name>
    <dbReference type="NCBI Taxonomy" id="334771"/>
    <lineage>
        <taxon>Archaea</taxon>
        <taxon>Thermoproteota</taxon>
        <taxon>Thermoprotei</taxon>
        <taxon>Desulfurococcales</taxon>
        <taxon>Desulfurococcaceae</taxon>
        <taxon>Ignisphaera</taxon>
    </lineage>
</organism>
<dbReference type="EMBL" id="DRZI01000157">
    <property type="protein sequence ID" value="HHP81752.1"/>
    <property type="molecule type" value="Genomic_DNA"/>
</dbReference>